<evidence type="ECO:0000256" key="5">
    <source>
        <dbReference type="ARBA" id="ARBA00023136"/>
    </source>
</evidence>
<organism evidence="6 7">
    <name type="scientific">Cercophora samala</name>
    <dbReference type="NCBI Taxonomy" id="330535"/>
    <lineage>
        <taxon>Eukaryota</taxon>
        <taxon>Fungi</taxon>
        <taxon>Dikarya</taxon>
        <taxon>Ascomycota</taxon>
        <taxon>Pezizomycotina</taxon>
        <taxon>Sordariomycetes</taxon>
        <taxon>Sordariomycetidae</taxon>
        <taxon>Sordariales</taxon>
        <taxon>Lasiosphaeriaceae</taxon>
        <taxon>Cercophora</taxon>
    </lineage>
</organism>
<sequence length="189" mass="18950">SLTLLHTQIHGPVVTAIAVEAAKHVQHHIIPSIVSAVVQLGPLTEALRKDLEGKYPDILNAIHNGLFIALENGEKARLWAAENPDKTAMIIGGVILVVAPGLVTRPLLSLVGFAEGGVAAGSTAALAHSSIGNVAAGSIFATLQGAGAGGAGLAVVNGVVQGAGVMAVSGAVLSSVLEAKEGRKSQDKE</sequence>
<dbReference type="Proteomes" id="UP001174997">
    <property type="component" value="Unassembled WGS sequence"/>
</dbReference>
<evidence type="ECO:0000256" key="4">
    <source>
        <dbReference type="ARBA" id="ARBA00022989"/>
    </source>
</evidence>
<name>A0AA39ZIC6_9PEZI</name>
<evidence type="ECO:0000313" key="6">
    <source>
        <dbReference type="EMBL" id="KAK0671607.1"/>
    </source>
</evidence>
<evidence type="ECO:0000256" key="1">
    <source>
        <dbReference type="ARBA" id="ARBA00004141"/>
    </source>
</evidence>
<comment type="similarity">
    <text evidence="2">Belongs to the IFI6/IFI27 family.</text>
</comment>
<protein>
    <submittedName>
        <fullName evidence="6">Uncharacterized protein</fullName>
    </submittedName>
</protein>
<proteinExistence type="inferred from homology"/>
<dbReference type="AlphaFoldDB" id="A0AA39ZIC6"/>
<dbReference type="GO" id="GO:0016020">
    <property type="term" value="C:membrane"/>
    <property type="evidence" value="ECO:0007669"/>
    <property type="project" value="UniProtKB-SubCell"/>
</dbReference>
<keyword evidence="5" id="KW-0472">Membrane</keyword>
<comment type="subcellular location">
    <subcellularLocation>
        <location evidence="1">Membrane</location>
        <topology evidence="1">Multi-pass membrane protein</topology>
    </subcellularLocation>
</comment>
<gene>
    <name evidence="6" type="ORF">QBC41DRAFT_300296</name>
</gene>
<dbReference type="PANTHER" id="PTHR16932:SF18">
    <property type="entry name" value="INTERFERON, ALPHA-INDUCIBLE PROTEIN 27-LIKE 2"/>
    <property type="match status" value="1"/>
</dbReference>
<keyword evidence="7" id="KW-1185">Reference proteome</keyword>
<evidence type="ECO:0000256" key="3">
    <source>
        <dbReference type="ARBA" id="ARBA00022692"/>
    </source>
</evidence>
<evidence type="ECO:0000256" key="2">
    <source>
        <dbReference type="ARBA" id="ARBA00007262"/>
    </source>
</evidence>
<dbReference type="EMBL" id="JAULSY010000019">
    <property type="protein sequence ID" value="KAK0671607.1"/>
    <property type="molecule type" value="Genomic_DNA"/>
</dbReference>
<dbReference type="Pfam" id="PF06140">
    <property type="entry name" value="Ifi-6-16"/>
    <property type="match status" value="1"/>
</dbReference>
<accession>A0AA39ZIC6</accession>
<feature type="non-terminal residue" evidence="6">
    <location>
        <position position="1"/>
    </location>
</feature>
<dbReference type="InterPro" id="IPR038213">
    <property type="entry name" value="IFI6/IFI27-like_sf"/>
</dbReference>
<dbReference type="InterPro" id="IPR009311">
    <property type="entry name" value="IFI6/IFI27-like"/>
</dbReference>
<keyword evidence="4" id="KW-1133">Transmembrane helix</keyword>
<dbReference type="Gene3D" id="6.10.110.10">
    <property type="match status" value="1"/>
</dbReference>
<keyword evidence="3" id="KW-0812">Transmembrane</keyword>
<evidence type="ECO:0000313" key="7">
    <source>
        <dbReference type="Proteomes" id="UP001174997"/>
    </source>
</evidence>
<dbReference type="PANTHER" id="PTHR16932">
    <property type="entry name" value="INTERFERON ALPHA-INDUCIBLE PROTEIN 27"/>
    <property type="match status" value="1"/>
</dbReference>
<reference evidence="6" key="1">
    <citation type="submission" date="2023-06" db="EMBL/GenBank/DDBJ databases">
        <title>Genome-scale phylogeny and comparative genomics of the fungal order Sordariales.</title>
        <authorList>
            <consortium name="Lawrence Berkeley National Laboratory"/>
            <person name="Hensen N."/>
            <person name="Bonometti L."/>
            <person name="Westerberg I."/>
            <person name="Brannstrom I.O."/>
            <person name="Guillou S."/>
            <person name="Cros-Aarteil S."/>
            <person name="Calhoun S."/>
            <person name="Haridas S."/>
            <person name="Kuo A."/>
            <person name="Mondo S."/>
            <person name="Pangilinan J."/>
            <person name="Riley R."/>
            <person name="Labutti K."/>
            <person name="Andreopoulos B."/>
            <person name="Lipzen A."/>
            <person name="Chen C."/>
            <person name="Yanf M."/>
            <person name="Daum C."/>
            <person name="Ng V."/>
            <person name="Clum A."/>
            <person name="Steindorff A."/>
            <person name="Ohm R."/>
            <person name="Martin F."/>
            <person name="Silar P."/>
            <person name="Natvig D."/>
            <person name="Lalanne C."/>
            <person name="Gautier V."/>
            <person name="Ament-Velasquez S.L."/>
            <person name="Kruys A."/>
            <person name="Hutchinson M.I."/>
            <person name="Powell A.J."/>
            <person name="Barry K."/>
            <person name="Miller A.N."/>
            <person name="Grigoriev I.V."/>
            <person name="Debuchy R."/>
            <person name="Gladieux P."/>
            <person name="Thoren M.H."/>
            <person name="Johannesson H."/>
        </authorList>
    </citation>
    <scope>NUCLEOTIDE SEQUENCE</scope>
    <source>
        <strain evidence="6">CBS 307.81</strain>
    </source>
</reference>
<comment type="caution">
    <text evidence="6">The sequence shown here is derived from an EMBL/GenBank/DDBJ whole genome shotgun (WGS) entry which is preliminary data.</text>
</comment>